<dbReference type="SMART" id="SM00418">
    <property type="entry name" value="HTH_ARSR"/>
    <property type="match status" value="1"/>
</dbReference>
<protein>
    <submittedName>
        <fullName evidence="5">MarR family transcriptional regulator</fullName>
    </submittedName>
</protein>
<evidence type="ECO:0000256" key="2">
    <source>
        <dbReference type="ARBA" id="ARBA00023125"/>
    </source>
</evidence>
<dbReference type="Proteomes" id="UP000265692">
    <property type="component" value="Unassembled WGS sequence"/>
</dbReference>
<organism evidence="5 6">
    <name type="scientific">Ureibacillus yapensis</name>
    <dbReference type="NCBI Taxonomy" id="2304605"/>
    <lineage>
        <taxon>Bacteria</taxon>
        <taxon>Bacillati</taxon>
        <taxon>Bacillota</taxon>
        <taxon>Bacilli</taxon>
        <taxon>Bacillales</taxon>
        <taxon>Caryophanaceae</taxon>
        <taxon>Ureibacillus</taxon>
    </lineage>
</organism>
<dbReference type="PROSITE" id="PS50995">
    <property type="entry name" value="HTH_MARR_2"/>
    <property type="match status" value="1"/>
</dbReference>
<keyword evidence="6" id="KW-1185">Reference proteome</keyword>
<reference evidence="5 6" key="1">
    <citation type="submission" date="2018-08" db="EMBL/GenBank/DDBJ databases">
        <title>Lysinibacillus sp. YLB-03 draft genome sequence.</title>
        <authorList>
            <person name="Yu L."/>
        </authorList>
    </citation>
    <scope>NUCLEOTIDE SEQUENCE [LARGE SCALE GENOMIC DNA]</scope>
    <source>
        <strain evidence="5 6">YLB-03</strain>
    </source>
</reference>
<evidence type="ECO:0000313" key="5">
    <source>
        <dbReference type="EMBL" id="RHW38377.1"/>
    </source>
</evidence>
<dbReference type="PANTHER" id="PTHR42756">
    <property type="entry name" value="TRANSCRIPTIONAL REGULATOR, MARR"/>
    <property type="match status" value="1"/>
</dbReference>
<dbReference type="SUPFAM" id="SSF46785">
    <property type="entry name" value="Winged helix' DNA-binding domain"/>
    <property type="match status" value="1"/>
</dbReference>
<keyword evidence="1" id="KW-0805">Transcription regulation</keyword>
<sequence>MQLKFTPSEQEELLFLFKTLSNQLGPKFERNTQFSLSRIELLYQLVQSDEMSQSTLQKSVNIDHAAITRHLKQLEADGLVSRRRNPHDNRETIVQITEEGYRQIMNCQKDKLSFANRMFHEINDVELRSLMDMLKRIQENIKDF</sequence>
<dbReference type="CDD" id="cd00090">
    <property type="entry name" value="HTH_ARSR"/>
    <property type="match status" value="1"/>
</dbReference>
<dbReference type="InterPro" id="IPR001845">
    <property type="entry name" value="HTH_ArsR_DNA-bd_dom"/>
</dbReference>
<keyword evidence="3" id="KW-0804">Transcription</keyword>
<dbReference type="SMART" id="SM00347">
    <property type="entry name" value="HTH_MARR"/>
    <property type="match status" value="1"/>
</dbReference>
<dbReference type="Pfam" id="PF01047">
    <property type="entry name" value="MarR"/>
    <property type="match status" value="1"/>
</dbReference>
<dbReference type="PRINTS" id="PR00598">
    <property type="entry name" value="HTHMARR"/>
</dbReference>
<evidence type="ECO:0000259" key="4">
    <source>
        <dbReference type="PROSITE" id="PS50995"/>
    </source>
</evidence>
<feature type="domain" description="HTH marR-type" evidence="4">
    <location>
        <begin position="10"/>
        <end position="139"/>
    </location>
</feature>
<evidence type="ECO:0000256" key="1">
    <source>
        <dbReference type="ARBA" id="ARBA00023015"/>
    </source>
</evidence>
<gene>
    <name evidence="5" type="ORF">D1B33_05705</name>
</gene>
<comment type="caution">
    <text evidence="5">The sequence shown here is derived from an EMBL/GenBank/DDBJ whole genome shotgun (WGS) entry which is preliminary data.</text>
</comment>
<proteinExistence type="predicted"/>
<dbReference type="AlphaFoldDB" id="A0A396SH27"/>
<dbReference type="EMBL" id="QWEI01000002">
    <property type="protein sequence ID" value="RHW38377.1"/>
    <property type="molecule type" value="Genomic_DNA"/>
</dbReference>
<dbReference type="Gene3D" id="1.10.10.10">
    <property type="entry name" value="Winged helix-like DNA-binding domain superfamily/Winged helix DNA-binding domain"/>
    <property type="match status" value="1"/>
</dbReference>
<dbReference type="GO" id="GO:0003700">
    <property type="term" value="F:DNA-binding transcription factor activity"/>
    <property type="evidence" value="ECO:0007669"/>
    <property type="project" value="InterPro"/>
</dbReference>
<name>A0A396SH27_9BACL</name>
<dbReference type="InterPro" id="IPR036390">
    <property type="entry name" value="WH_DNA-bd_sf"/>
</dbReference>
<dbReference type="GO" id="GO:0003677">
    <property type="term" value="F:DNA binding"/>
    <property type="evidence" value="ECO:0007669"/>
    <property type="project" value="UniProtKB-KW"/>
</dbReference>
<dbReference type="PANTHER" id="PTHR42756:SF1">
    <property type="entry name" value="TRANSCRIPTIONAL REPRESSOR OF EMRAB OPERON"/>
    <property type="match status" value="1"/>
</dbReference>
<accession>A0A396SH27</accession>
<dbReference type="InterPro" id="IPR000835">
    <property type="entry name" value="HTH_MarR-typ"/>
</dbReference>
<evidence type="ECO:0000256" key="3">
    <source>
        <dbReference type="ARBA" id="ARBA00023163"/>
    </source>
</evidence>
<dbReference type="InterPro" id="IPR011991">
    <property type="entry name" value="ArsR-like_HTH"/>
</dbReference>
<evidence type="ECO:0000313" key="6">
    <source>
        <dbReference type="Proteomes" id="UP000265692"/>
    </source>
</evidence>
<dbReference type="OrthoDB" id="2366010at2"/>
<keyword evidence="2" id="KW-0238">DNA-binding</keyword>
<dbReference type="InterPro" id="IPR036388">
    <property type="entry name" value="WH-like_DNA-bd_sf"/>
</dbReference>